<dbReference type="KEGG" id="pmw:B2K_38685"/>
<dbReference type="EMBL" id="CP003422">
    <property type="protein sequence ID" value="AGN70594.1"/>
    <property type="molecule type" value="Genomic_DNA"/>
</dbReference>
<name>R9UMW7_9BACL</name>
<dbReference type="EMBL" id="CP003422">
    <property type="protein sequence ID" value="AGN70593.1"/>
    <property type="molecule type" value="Genomic_DNA"/>
</dbReference>
<reference evidence="1 3" key="1">
    <citation type="submission" date="2013-06" db="EMBL/GenBank/DDBJ databases">
        <title>Complete genome sequence of Paenibacillus mucilaginosus K02.</title>
        <authorList>
            <person name="Xiao B."/>
            <person name="Sun L."/>
            <person name="Xiao L."/>
            <person name="Lian B."/>
        </authorList>
    </citation>
    <scope>NUCLEOTIDE SEQUENCE [LARGE SCALE GENOMIC DNA]</scope>
    <source>
        <strain evidence="1 3">K02</strain>
    </source>
</reference>
<sequence length="52" mass="5817">MPKRPDRGPALKDLSQQQFCLSLPADLAPAKRIVAKHKEGSCVPKRPNRPRL</sequence>
<evidence type="ECO:0000313" key="3">
    <source>
        <dbReference type="Proteomes" id="UP000007392"/>
    </source>
</evidence>
<dbReference type="AlphaFoldDB" id="R9UMW7"/>
<protein>
    <submittedName>
        <fullName evidence="1">Uncharacterized protein</fullName>
    </submittedName>
</protein>
<dbReference type="Proteomes" id="UP000007392">
    <property type="component" value="Chromosome"/>
</dbReference>
<proteinExistence type="predicted"/>
<evidence type="ECO:0000313" key="2">
    <source>
        <dbReference type="EMBL" id="AGN70594.1"/>
    </source>
</evidence>
<organism evidence="1 3">
    <name type="scientific">Paenibacillus mucilaginosus K02</name>
    <dbReference type="NCBI Taxonomy" id="997761"/>
    <lineage>
        <taxon>Bacteria</taxon>
        <taxon>Bacillati</taxon>
        <taxon>Bacillota</taxon>
        <taxon>Bacilli</taxon>
        <taxon>Bacillales</taxon>
        <taxon>Paenibacillaceae</taxon>
        <taxon>Paenibacillus</taxon>
    </lineage>
</organism>
<accession>R9UMW7</accession>
<gene>
    <name evidence="1" type="ORF">B2K_38680</name>
    <name evidence="2" type="ORF">B2K_38685</name>
</gene>
<dbReference type="RefSeq" id="WP_016362367.1">
    <property type="nucleotide sequence ID" value="NC_017672.3"/>
</dbReference>
<dbReference type="KEGG" id="pmw:B2K_38680"/>
<dbReference type="HOGENOM" id="CLU_3082664_0_0_9"/>
<evidence type="ECO:0000313" key="1">
    <source>
        <dbReference type="EMBL" id="AGN70593.1"/>
    </source>
</evidence>